<organism evidence="2 3">
    <name type="scientific">Aspergillus terreus</name>
    <dbReference type="NCBI Taxonomy" id="33178"/>
    <lineage>
        <taxon>Eukaryota</taxon>
        <taxon>Fungi</taxon>
        <taxon>Dikarya</taxon>
        <taxon>Ascomycota</taxon>
        <taxon>Pezizomycotina</taxon>
        <taxon>Eurotiomycetes</taxon>
        <taxon>Eurotiomycetidae</taxon>
        <taxon>Eurotiales</taxon>
        <taxon>Aspergillaceae</taxon>
        <taxon>Aspergillus</taxon>
        <taxon>Aspergillus subgen. Circumdati</taxon>
    </lineage>
</organism>
<dbReference type="AlphaFoldDB" id="A0A5M3Z0E6"/>
<keyword evidence="3" id="KW-1185">Reference proteome</keyword>
<gene>
    <name evidence="2" type="ORF">ATEIFO6365_0006026300</name>
</gene>
<protein>
    <submittedName>
        <fullName evidence="2">Uncharacterized protein</fullName>
    </submittedName>
</protein>
<feature type="compositionally biased region" description="Low complexity" evidence="1">
    <location>
        <begin position="27"/>
        <end position="37"/>
    </location>
</feature>
<sequence>MVLPQLFFARHKSSKKNKPSISEDQRPPSSSSPSPALPYYHQDYYYYYLFPNFLDPSTHLSVSPSSDPYEVVVHSFKTRQTFQVEILTSPVLGEFEIESQSLVLPFLSVLTRPRLPPA</sequence>
<feature type="region of interest" description="Disordered" evidence="1">
    <location>
        <begin position="1"/>
        <end position="37"/>
    </location>
</feature>
<proteinExistence type="predicted"/>
<name>A0A5M3Z0E6_ASPTE</name>
<feature type="compositionally biased region" description="Basic residues" evidence="1">
    <location>
        <begin position="9"/>
        <end position="18"/>
    </location>
</feature>
<evidence type="ECO:0000313" key="3">
    <source>
        <dbReference type="Proteomes" id="UP000452235"/>
    </source>
</evidence>
<dbReference type="EMBL" id="BLJY01000006">
    <property type="protein sequence ID" value="GFF16926.1"/>
    <property type="molecule type" value="Genomic_DNA"/>
</dbReference>
<evidence type="ECO:0000313" key="2">
    <source>
        <dbReference type="EMBL" id="GFF16926.1"/>
    </source>
</evidence>
<evidence type="ECO:0000256" key="1">
    <source>
        <dbReference type="SAM" id="MobiDB-lite"/>
    </source>
</evidence>
<comment type="caution">
    <text evidence="2">The sequence shown here is derived from an EMBL/GenBank/DDBJ whole genome shotgun (WGS) entry which is preliminary data.</text>
</comment>
<dbReference type="Proteomes" id="UP000452235">
    <property type="component" value="Unassembled WGS sequence"/>
</dbReference>
<accession>A0A5M3Z0E6</accession>
<reference evidence="2 3" key="1">
    <citation type="submission" date="2020-01" db="EMBL/GenBank/DDBJ databases">
        <title>Aspergillus terreus IFO 6365 whole genome shotgun sequence.</title>
        <authorList>
            <person name="Kanamasa S."/>
            <person name="Takahashi H."/>
        </authorList>
    </citation>
    <scope>NUCLEOTIDE SEQUENCE [LARGE SCALE GENOMIC DNA]</scope>
    <source>
        <strain evidence="2 3">IFO 6365</strain>
    </source>
</reference>